<gene>
    <name evidence="2" type="ORF">PQ472_05155</name>
</gene>
<evidence type="ECO:0000256" key="1">
    <source>
        <dbReference type="SAM" id="MobiDB-lite"/>
    </source>
</evidence>
<keyword evidence="3" id="KW-1185">Reference proteome</keyword>
<accession>A0ABY7WTZ8</accession>
<name>A0ABY7WTZ8_9LACO</name>
<organism evidence="2 3">
    <name type="scientific">Lacticaseibacillus pabuli</name>
    <dbReference type="NCBI Taxonomy" id="3025672"/>
    <lineage>
        <taxon>Bacteria</taxon>
        <taxon>Bacillati</taxon>
        <taxon>Bacillota</taxon>
        <taxon>Bacilli</taxon>
        <taxon>Lactobacillales</taxon>
        <taxon>Lactobacillaceae</taxon>
        <taxon>Lacticaseibacillus</taxon>
    </lineage>
</organism>
<dbReference type="Proteomes" id="UP001220377">
    <property type="component" value="Chromosome"/>
</dbReference>
<sequence length="57" mass="6293">MDSKSKKQSNRPELDESGWSDHLKKLASQPVAKDGKTPEQAIAEIIGATKTVSDYNY</sequence>
<reference evidence="2 3" key="1">
    <citation type="submission" date="2023-02" db="EMBL/GenBank/DDBJ databases">
        <title>Genome sequence of Lacticaseibacillus sp. KACC 23028.</title>
        <authorList>
            <person name="Kim S."/>
            <person name="Heo J."/>
            <person name="Kwon S.-W."/>
        </authorList>
    </citation>
    <scope>NUCLEOTIDE SEQUENCE [LARGE SCALE GENOMIC DNA]</scope>
    <source>
        <strain evidence="2 3">KACC 23028</strain>
    </source>
</reference>
<proteinExistence type="predicted"/>
<feature type="region of interest" description="Disordered" evidence="1">
    <location>
        <begin position="1"/>
        <end position="38"/>
    </location>
</feature>
<evidence type="ECO:0000313" key="3">
    <source>
        <dbReference type="Proteomes" id="UP001220377"/>
    </source>
</evidence>
<protein>
    <submittedName>
        <fullName evidence="2">Uncharacterized protein</fullName>
    </submittedName>
</protein>
<dbReference type="RefSeq" id="WP_274261903.1">
    <property type="nucleotide sequence ID" value="NZ_CP117884.1"/>
</dbReference>
<evidence type="ECO:0000313" key="2">
    <source>
        <dbReference type="EMBL" id="WDF83625.1"/>
    </source>
</evidence>
<feature type="compositionally biased region" description="Basic and acidic residues" evidence="1">
    <location>
        <begin position="1"/>
        <end position="24"/>
    </location>
</feature>
<dbReference type="EMBL" id="CP117884">
    <property type="protein sequence ID" value="WDF83625.1"/>
    <property type="molecule type" value="Genomic_DNA"/>
</dbReference>